<reference evidence="4" key="1">
    <citation type="submission" date="2025-08" db="UniProtKB">
        <authorList>
            <consortium name="RefSeq"/>
        </authorList>
    </citation>
    <scope>IDENTIFICATION</scope>
    <source>
        <tissue evidence="4">Stem</tissue>
    </source>
</reference>
<dbReference type="InParanoid" id="A0A1S3B6D9"/>
<organism evidence="3 4">
    <name type="scientific">Cucumis melo</name>
    <name type="common">Muskmelon</name>
    <dbReference type="NCBI Taxonomy" id="3656"/>
    <lineage>
        <taxon>Eukaryota</taxon>
        <taxon>Viridiplantae</taxon>
        <taxon>Streptophyta</taxon>
        <taxon>Embryophyta</taxon>
        <taxon>Tracheophyta</taxon>
        <taxon>Spermatophyta</taxon>
        <taxon>Magnoliopsida</taxon>
        <taxon>eudicotyledons</taxon>
        <taxon>Gunneridae</taxon>
        <taxon>Pentapetalae</taxon>
        <taxon>rosids</taxon>
        <taxon>fabids</taxon>
        <taxon>Cucurbitales</taxon>
        <taxon>Cucurbitaceae</taxon>
        <taxon>Benincaseae</taxon>
        <taxon>Cucumis</taxon>
    </lineage>
</organism>
<evidence type="ECO:0000313" key="3">
    <source>
        <dbReference type="Proteomes" id="UP001652600"/>
    </source>
</evidence>
<dbReference type="AlphaFoldDB" id="A0A1S3B6D9"/>
<dbReference type="eggNOG" id="ENOG502RYYY">
    <property type="taxonomic scope" value="Eukaryota"/>
</dbReference>
<dbReference type="InterPro" id="IPR032795">
    <property type="entry name" value="DUF3741-assoc"/>
</dbReference>
<evidence type="ECO:0000256" key="1">
    <source>
        <dbReference type="SAM" id="MobiDB-lite"/>
    </source>
</evidence>
<evidence type="ECO:0000313" key="4">
    <source>
        <dbReference type="RefSeq" id="XP_008442409.2"/>
    </source>
</evidence>
<accession>A0A1S3B6D9</accession>
<evidence type="ECO:0000259" key="2">
    <source>
        <dbReference type="Pfam" id="PF14383"/>
    </source>
</evidence>
<dbReference type="PANTHER" id="PTHR35499">
    <property type="entry name" value="OS05G0128300 PROTEIN"/>
    <property type="match status" value="1"/>
</dbReference>
<dbReference type="KEGG" id="cmo:103486287"/>
<dbReference type="Pfam" id="PF14383">
    <property type="entry name" value="VARLMGL"/>
    <property type="match status" value="1"/>
</dbReference>
<name>A0A1S3B6D9_CUCME</name>
<keyword evidence="3" id="KW-1185">Reference proteome</keyword>
<dbReference type="Proteomes" id="UP001652600">
    <property type="component" value="Chromosome 4"/>
</dbReference>
<feature type="region of interest" description="Disordered" evidence="1">
    <location>
        <begin position="149"/>
        <end position="197"/>
    </location>
</feature>
<dbReference type="RefSeq" id="XP_008442409.2">
    <property type="nucleotide sequence ID" value="XM_008444187.3"/>
</dbReference>
<dbReference type="Gramene" id="MELO3C009159.2.1">
    <property type="protein sequence ID" value="MELO3C009159.2.1"/>
    <property type="gene ID" value="MELO3C009159.2"/>
</dbReference>
<feature type="compositionally biased region" description="Basic and acidic residues" evidence="1">
    <location>
        <begin position="172"/>
        <end position="197"/>
    </location>
</feature>
<feature type="domain" description="DUF3741" evidence="2">
    <location>
        <begin position="55"/>
        <end position="72"/>
    </location>
</feature>
<proteinExistence type="predicted"/>
<protein>
    <submittedName>
        <fullName evidence="4">Uncharacterized protein LOC103486287</fullName>
    </submittedName>
</protein>
<dbReference type="PANTHER" id="PTHR35499:SF4">
    <property type="entry name" value="ALC-INTERACTING PROTEIN 1"/>
    <property type="match status" value="1"/>
</dbReference>
<gene>
    <name evidence="4" type="primary">LOC103486287</name>
</gene>
<dbReference type="GeneID" id="103486287"/>
<sequence>MPNSAHPNSGCFSGILRRLLCTGNLPTHPSEALHESQFDIPKTEAKLAAQSAESTPGVVARLMGLSSLPDANWVPNHQVRPGAVSRSKSVNFADYLLDFDSNQSHHRRIRTSASFREVPPLNPHNDFFVLYTKDCFNGYGIESNLKKPETQRFDEGKQSSNDLKKKKKKKENARNEMKISKLKDEPRRVSRKNFTESKKCSMGKDSFSVLPSCKHKCKRSIPRNESAVIQKKPTKQKEATIRTELNKKKKKNVRHVERKPDLELDSENSSPVSVLDVGRIEFSDERQIGGKNRVYDYGELVERICRLAEEDIREAKWTAEIKNADKSEALEEICMEIERHVVDALLVHTLNEFANL</sequence>